<proteinExistence type="inferred from homology"/>
<dbReference type="KEGG" id="mamo:A6B35_29655"/>
<dbReference type="RefSeq" id="WP_006200715.1">
    <property type="nucleotide sequence ID" value="NZ_AGSN01000064.1"/>
</dbReference>
<dbReference type="PATRIC" id="fig|1082933.3.peg.1211"/>
<sequence length="529" mass="58138">MSNELEFMSRAVASGKMNRRDFLGRAAALGVTVLAAEGLLTRAARAEGPVKGGLLRAGMTSGASTDTLDPALAANAVQNNFNKLWGEYLVRRNHDGSLDHRIAEEIVPSNRGQTWTMKIRDGVEFHDGKTVTPEDVVATLERHHDKNSKSGAWGLLQGIDTIKANGKEVVLTLKEPNADLPYAMVADHLVIQPNGGKDRPDAGISAGPYTVSENQPGVRLAGQRFKNFWQRDVMGHADQVEIIVINDSTARTAALQNGSVNMINRVEPKIVDLLKRVSGVKIQTASGAGHYPFNMFCNTSPFDNNDLRMALKLAMDRPELLDKILRGYGKIGNDFPINSSYPLFPDDIEQRTFDPEKAAALYKKSGHSGAITLRTSEVAFPGAVDAAQLYQQSCAKAGIKIEIIREPGDGYWSQVWNKQPFSLSYWLGRATQDQMYSLAYLSTADWNDTRFLRPDVDKMIFAARGELDQTKRKQMYHDIAVVVRDEGGMICPFFADFIDATGPTVLGFKAHPAGDLMNGYALAECWTAN</sequence>
<dbReference type="InterPro" id="IPR039424">
    <property type="entry name" value="SBP_5"/>
</dbReference>
<dbReference type="EMBL" id="AGSN01000064">
    <property type="protein sequence ID" value="EHH12895.1"/>
    <property type="molecule type" value="Genomic_DNA"/>
</dbReference>
<evidence type="ECO:0000313" key="5">
    <source>
        <dbReference type="Proteomes" id="UP000002949"/>
    </source>
</evidence>
<comment type="subcellular location">
    <subcellularLocation>
        <location evidence="1">Periplasm</location>
    </subcellularLocation>
</comment>
<dbReference type="PIRSF" id="PIRSF002741">
    <property type="entry name" value="MppA"/>
    <property type="match status" value="1"/>
</dbReference>
<dbReference type="GO" id="GO:1904680">
    <property type="term" value="F:peptide transmembrane transporter activity"/>
    <property type="evidence" value="ECO:0007669"/>
    <property type="project" value="TreeGrafter"/>
</dbReference>
<feature type="domain" description="Solute-binding protein family 5" evidence="3">
    <location>
        <begin position="102"/>
        <end position="447"/>
    </location>
</feature>
<dbReference type="OrthoDB" id="9803988at2"/>
<dbReference type="SUPFAM" id="SSF53850">
    <property type="entry name" value="Periplasmic binding protein-like II"/>
    <property type="match status" value="1"/>
</dbReference>
<gene>
    <name evidence="4" type="ORF">MEA186_06393</name>
</gene>
<dbReference type="PROSITE" id="PS51318">
    <property type="entry name" value="TAT"/>
    <property type="match status" value="1"/>
</dbReference>
<accession>G6Y5R9</accession>
<evidence type="ECO:0000256" key="2">
    <source>
        <dbReference type="ARBA" id="ARBA00005695"/>
    </source>
</evidence>
<dbReference type="InterPro" id="IPR006311">
    <property type="entry name" value="TAT_signal"/>
</dbReference>
<dbReference type="Pfam" id="PF00496">
    <property type="entry name" value="SBP_bac_5"/>
    <property type="match status" value="1"/>
</dbReference>
<keyword evidence="5" id="KW-1185">Reference proteome</keyword>
<protein>
    <submittedName>
        <fullName evidence="4">ABC transporter, binding protein</fullName>
    </submittedName>
</protein>
<dbReference type="InterPro" id="IPR000914">
    <property type="entry name" value="SBP_5_dom"/>
</dbReference>
<evidence type="ECO:0000256" key="1">
    <source>
        <dbReference type="ARBA" id="ARBA00004418"/>
    </source>
</evidence>
<dbReference type="PANTHER" id="PTHR30290">
    <property type="entry name" value="PERIPLASMIC BINDING COMPONENT OF ABC TRANSPORTER"/>
    <property type="match status" value="1"/>
</dbReference>
<dbReference type="Gene3D" id="3.90.76.10">
    <property type="entry name" value="Dipeptide-binding Protein, Domain 1"/>
    <property type="match status" value="1"/>
</dbReference>
<name>G6Y5R9_9HYPH</name>
<evidence type="ECO:0000259" key="3">
    <source>
        <dbReference type="Pfam" id="PF00496"/>
    </source>
</evidence>
<dbReference type="GO" id="GO:0015833">
    <property type="term" value="P:peptide transport"/>
    <property type="evidence" value="ECO:0007669"/>
    <property type="project" value="TreeGrafter"/>
</dbReference>
<organism evidence="4 5">
    <name type="scientific">Mesorhizobium amorphae CCNWGS0123</name>
    <dbReference type="NCBI Taxonomy" id="1082933"/>
    <lineage>
        <taxon>Bacteria</taxon>
        <taxon>Pseudomonadati</taxon>
        <taxon>Pseudomonadota</taxon>
        <taxon>Alphaproteobacteria</taxon>
        <taxon>Hyphomicrobiales</taxon>
        <taxon>Phyllobacteriaceae</taxon>
        <taxon>Mesorhizobium</taxon>
    </lineage>
</organism>
<evidence type="ECO:0000313" key="4">
    <source>
        <dbReference type="EMBL" id="EHH12895.1"/>
    </source>
</evidence>
<dbReference type="AlphaFoldDB" id="G6Y5R9"/>
<dbReference type="eggNOG" id="COG0747">
    <property type="taxonomic scope" value="Bacteria"/>
</dbReference>
<dbReference type="Proteomes" id="UP000002949">
    <property type="component" value="Unassembled WGS sequence"/>
</dbReference>
<dbReference type="InterPro" id="IPR030678">
    <property type="entry name" value="Peptide/Ni-bd"/>
</dbReference>
<dbReference type="GO" id="GO:0043190">
    <property type="term" value="C:ATP-binding cassette (ABC) transporter complex"/>
    <property type="evidence" value="ECO:0007669"/>
    <property type="project" value="InterPro"/>
</dbReference>
<comment type="similarity">
    <text evidence="2">Belongs to the bacterial solute-binding protein 5 family.</text>
</comment>
<dbReference type="Gene3D" id="3.40.190.10">
    <property type="entry name" value="Periplasmic binding protein-like II"/>
    <property type="match status" value="1"/>
</dbReference>
<dbReference type="GO" id="GO:0030288">
    <property type="term" value="C:outer membrane-bounded periplasmic space"/>
    <property type="evidence" value="ECO:0007669"/>
    <property type="project" value="UniProtKB-ARBA"/>
</dbReference>
<reference evidence="4 5" key="1">
    <citation type="journal article" date="2012" name="J. Bacteriol.">
        <title>Draft Genome Sequence of Plant Growth-Promoting Rhizobium Mesorhizobium amorphae, Isolated from Zinc-Lead Mine Tailings.</title>
        <authorList>
            <person name="Hao X."/>
            <person name="Lin Y."/>
            <person name="Johnstone L."/>
            <person name="Baltrus D.A."/>
            <person name="Miller S.J."/>
            <person name="Wei G."/>
            <person name="Rensing C."/>
        </authorList>
    </citation>
    <scope>NUCLEOTIDE SEQUENCE [LARGE SCALE GENOMIC DNA]</scope>
    <source>
        <strain evidence="4 5">CCNWGS0123</strain>
    </source>
</reference>
<dbReference type="Gene3D" id="3.10.105.10">
    <property type="entry name" value="Dipeptide-binding Protein, Domain 3"/>
    <property type="match status" value="1"/>
</dbReference>
<dbReference type="CDD" id="cd08503">
    <property type="entry name" value="PBP2_NikA_DppA_OppA_like_17"/>
    <property type="match status" value="1"/>
</dbReference>